<dbReference type="CDD" id="cd16913">
    <property type="entry name" value="YkuD_like"/>
    <property type="match status" value="1"/>
</dbReference>
<name>A0A7W9D0T4_9HYPH</name>
<dbReference type="InterPro" id="IPR050979">
    <property type="entry name" value="LD-transpeptidase"/>
</dbReference>
<dbReference type="RefSeq" id="WP_107108501.1">
    <property type="nucleotide sequence ID" value="NZ_JACHBI010000003.1"/>
</dbReference>
<organism evidence="11 12">
    <name type="scientific">Rhizobium paranaense</name>
    <dbReference type="NCBI Taxonomy" id="1650438"/>
    <lineage>
        <taxon>Bacteria</taxon>
        <taxon>Pseudomonadati</taxon>
        <taxon>Pseudomonadota</taxon>
        <taxon>Alphaproteobacteria</taxon>
        <taxon>Hyphomicrobiales</taxon>
        <taxon>Rhizobiaceae</taxon>
        <taxon>Rhizobium/Agrobacterium group</taxon>
        <taxon>Rhizobium</taxon>
    </lineage>
</organism>
<evidence type="ECO:0000259" key="10">
    <source>
        <dbReference type="PROSITE" id="PS52029"/>
    </source>
</evidence>
<dbReference type="Proteomes" id="UP000549882">
    <property type="component" value="Unassembled WGS sequence"/>
</dbReference>
<feature type="compositionally biased region" description="Low complexity" evidence="8">
    <location>
        <begin position="128"/>
        <end position="140"/>
    </location>
</feature>
<keyword evidence="4 7" id="KW-0133">Cell shape</keyword>
<dbReference type="PANTHER" id="PTHR30582">
    <property type="entry name" value="L,D-TRANSPEPTIDASE"/>
    <property type="match status" value="1"/>
</dbReference>
<evidence type="ECO:0000256" key="4">
    <source>
        <dbReference type="ARBA" id="ARBA00022960"/>
    </source>
</evidence>
<dbReference type="GO" id="GO:0071972">
    <property type="term" value="F:peptidoglycan L,D-transpeptidase activity"/>
    <property type="evidence" value="ECO:0007669"/>
    <property type="project" value="TreeGrafter"/>
</dbReference>
<feature type="domain" description="L,D-TPase catalytic" evidence="10">
    <location>
        <begin position="356"/>
        <end position="489"/>
    </location>
</feature>
<feature type="compositionally biased region" description="Polar residues" evidence="8">
    <location>
        <begin position="172"/>
        <end position="192"/>
    </location>
</feature>
<evidence type="ECO:0000256" key="5">
    <source>
        <dbReference type="ARBA" id="ARBA00022984"/>
    </source>
</evidence>
<evidence type="ECO:0000256" key="3">
    <source>
        <dbReference type="ARBA" id="ARBA00022679"/>
    </source>
</evidence>
<feature type="signal peptide" evidence="9">
    <location>
        <begin position="1"/>
        <end position="21"/>
    </location>
</feature>
<protein>
    <submittedName>
        <fullName evidence="11">Lipoprotein-anchoring transpeptidase ErfK/SrfK</fullName>
    </submittedName>
</protein>
<keyword evidence="11" id="KW-0449">Lipoprotein</keyword>
<feature type="active site" description="Nucleophile" evidence="7">
    <location>
        <position position="465"/>
    </location>
</feature>
<dbReference type="Gene3D" id="2.40.440.10">
    <property type="entry name" value="L,D-transpeptidase catalytic domain-like"/>
    <property type="match status" value="1"/>
</dbReference>
<dbReference type="GO" id="GO:0071555">
    <property type="term" value="P:cell wall organization"/>
    <property type="evidence" value="ECO:0007669"/>
    <property type="project" value="UniProtKB-UniRule"/>
</dbReference>
<dbReference type="PROSITE" id="PS52029">
    <property type="entry name" value="LD_TPASE"/>
    <property type="match status" value="1"/>
</dbReference>
<dbReference type="GO" id="GO:0018104">
    <property type="term" value="P:peptidoglycan-protein cross-linking"/>
    <property type="evidence" value="ECO:0007669"/>
    <property type="project" value="TreeGrafter"/>
</dbReference>
<dbReference type="PANTHER" id="PTHR30582:SF30">
    <property type="entry name" value="BLR4375 PROTEIN"/>
    <property type="match status" value="1"/>
</dbReference>
<dbReference type="SUPFAM" id="SSF47090">
    <property type="entry name" value="PGBD-like"/>
    <property type="match status" value="1"/>
</dbReference>
<keyword evidence="6 7" id="KW-0961">Cell wall biogenesis/degradation</keyword>
<feature type="compositionally biased region" description="Basic and acidic residues" evidence="8">
    <location>
        <begin position="118"/>
        <end position="127"/>
    </location>
</feature>
<comment type="pathway">
    <text evidence="1 7">Cell wall biogenesis; peptidoglycan biosynthesis.</text>
</comment>
<keyword evidence="3" id="KW-0808">Transferase</keyword>
<keyword evidence="5 7" id="KW-0573">Peptidoglycan synthesis</keyword>
<reference evidence="11 12" key="1">
    <citation type="submission" date="2020-08" db="EMBL/GenBank/DDBJ databases">
        <title>Genomic Encyclopedia of Type Strains, Phase IV (KMG-V): Genome sequencing to study the core and pangenomes of soil and plant-associated prokaryotes.</title>
        <authorList>
            <person name="Whitman W."/>
        </authorList>
    </citation>
    <scope>NUCLEOTIDE SEQUENCE [LARGE SCALE GENOMIC DNA]</scope>
    <source>
        <strain evidence="11 12">SEMIA 4064</strain>
    </source>
</reference>
<feature type="active site" description="Proton donor/acceptor" evidence="7">
    <location>
        <position position="449"/>
    </location>
</feature>
<evidence type="ECO:0000313" key="12">
    <source>
        <dbReference type="Proteomes" id="UP000549882"/>
    </source>
</evidence>
<dbReference type="GO" id="GO:0005576">
    <property type="term" value="C:extracellular region"/>
    <property type="evidence" value="ECO:0007669"/>
    <property type="project" value="TreeGrafter"/>
</dbReference>
<accession>A0A7W9D0T4</accession>
<dbReference type="InterPro" id="IPR036365">
    <property type="entry name" value="PGBD-like_sf"/>
</dbReference>
<sequence>MNRFLKFSLTLALTAATSALALTNAQAQYYRSGNDVVLVTPDGRILDQYPEQGVVTVARDGRGHRVLIDRYGNVVATEMRASTYYPRAPRRDVSNDDGSGDGNRYGDTKLLSNNGGYRDYRQYRSDDYGNNDGYVDNGYGQQQDRGVITSGIPRDGEIQSQPLDNQPLPDANDQSQNPSGNDYASIDPQQQAPAIERKPPAEPVITLKGKSKMEITALEVFLSRQGISPGAIDGRMGANVTKAIYAYQQMTGQTLNPNDTDSILEQLRLSGGMPIINYTITPADAAGPYVASIPEDYAEKALMPSLGYTSTTEMLAERFHMDEGYLKELNPGVDFTVPGSTIKVVNTGSGKTGAVAKILADKGRKQVFAYDASGALIAAYPASIGSTDTPSPSGTVTVERVAFNPGYTYNPKINFKQGANDKILDIPPGPNGPVGVVWMALSKPTYGIHGTPDPSKIGKSQSHGCVRLTNWDATELAKMVKPGVVVEFVD</sequence>
<dbReference type="Pfam" id="PF03734">
    <property type="entry name" value="YkuD"/>
    <property type="match status" value="1"/>
</dbReference>
<gene>
    <name evidence="11" type="ORF">GGD50_001978</name>
</gene>
<evidence type="ECO:0000256" key="1">
    <source>
        <dbReference type="ARBA" id="ARBA00004752"/>
    </source>
</evidence>
<dbReference type="EMBL" id="JACHBI010000003">
    <property type="protein sequence ID" value="MBB5573365.1"/>
    <property type="molecule type" value="Genomic_DNA"/>
</dbReference>
<evidence type="ECO:0000256" key="7">
    <source>
        <dbReference type="PROSITE-ProRule" id="PRU01373"/>
    </source>
</evidence>
<evidence type="ECO:0000313" key="11">
    <source>
        <dbReference type="EMBL" id="MBB5573365.1"/>
    </source>
</evidence>
<evidence type="ECO:0000256" key="6">
    <source>
        <dbReference type="ARBA" id="ARBA00023316"/>
    </source>
</evidence>
<dbReference type="GO" id="GO:0016740">
    <property type="term" value="F:transferase activity"/>
    <property type="evidence" value="ECO:0007669"/>
    <property type="project" value="UniProtKB-KW"/>
</dbReference>
<keyword evidence="9" id="KW-0732">Signal</keyword>
<feature type="region of interest" description="Disordered" evidence="8">
    <location>
        <begin position="86"/>
        <end position="205"/>
    </location>
</feature>
<dbReference type="SUPFAM" id="SSF141523">
    <property type="entry name" value="L,D-transpeptidase catalytic domain-like"/>
    <property type="match status" value="1"/>
</dbReference>
<dbReference type="UniPathway" id="UPA00219"/>
<evidence type="ECO:0000256" key="9">
    <source>
        <dbReference type="SAM" id="SignalP"/>
    </source>
</evidence>
<comment type="similarity">
    <text evidence="2">Belongs to the YkuD family.</text>
</comment>
<evidence type="ECO:0000256" key="8">
    <source>
        <dbReference type="SAM" id="MobiDB-lite"/>
    </source>
</evidence>
<keyword evidence="12" id="KW-1185">Reference proteome</keyword>
<dbReference type="GO" id="GO:0008360">
    <property type="term" value="P:regulation of cell shape"/>
    <property type="evidence" value="ECO:0007669"/>
    <property type="project" value="UniProtKB-UniRule"/>
</dbReference>
<evidence type="ECO:0000256" key="2">
    <source>
        <dbReference type="ARBA" id="ARBA00005992"/>
    </source>
</evidence>
<comment type="caution">
    <text evidence="11">The sequence shown here is derived from an EMBL/GenBank/DDBJ whole genome shotgun (WGS) entry which is preliminary data.</text>
</comment>
<feature type="chain" id="PRO_5031430583" evidence="9">
    <location>
        <begin position="22"/>
        <end position="490"/>
    </location>
</feature>
<dbReference type="InterPro" id="IPR005490">
    <property type="entry name" value="LD_TPept_cat_dom"/>
</dbReference>
<dbReference type="InterPro" id="IPR038063">
    <property type="entry name" value="Transpep_catalytic_dom"/>
</dbReference>
<proteinExistence type="inferred from homology"/>
<dbReference type="AlphaFoldDB" id="A0A7W9D0T4"/>